<feature type="active site" evidence="11">
    <location>
        <position position="521"/>
    </location>
</feature>
<comment type="similarity">
    <text evidence="2 10">Belongs to the membrane-bound acyltransferase family. Sterol o-acyltransferase subfamily.</text>
</comment>
<dbReference type="InterPro" id="IPR014371">
    <property type="entry name" value="Oat_ACAT_DAG_ARE"/>
</dbReference>
<evidence type="ECO:0000256" key="8">
    <source>
        <dbReference type="ARBA" id="ARBA00023315"/>
    </source>
</evidence>
<dbReference type="KEGG" id="ncs:NCAS_0A04580"/>
<protein>
    <recommendedName>
        <fullName evidence="10">O-acyltransferase</fullName>
    </recommendedName>
</protein>
<keyword evidence="14" id="KW-1185">Reference proteome</keyword>
<dbReference type="EMBL" id="HE576752">
    <property type="protein sequence ID" value="CCC67016.1"/>
    <property type="molecule type" value="Genomic_DNA"/>
</dbReference>
<dbReference type="InterPro" id="IPR004299">
    <property type="entry name" value="MBOAT_fam"/>
</dbReference>
<dbReference type="PIRSF" id="PIRSF000439">
    <property type="entry name" value="Oat_ACAT_DAG_ARE"/>
    <property type="match status" value="1"/>
</dbReference>
<evidence type="ECO:0000256" key="3">
    <source>
        <dbReference type="ARBA" id="ARBA00022679"/>
    </source>
</evidence>
<dbReference type="FunCoup" id="G0V6C4">
    <property type="interactions" value="205"/>
</dbReference>
<organism evidence="13 14">
    <name type="scientific">Naumovozyma castellii</name>
    <name type="common">Yeast</name>
    <name type="synonym">Saccharomyces castellii</name>
    <dbReference type="NCBI Taxonomy" id="27288"/>
    <lineage>
        <taxon>Eukaryota</taxon>
        <taxon>Fungi</taxon>
        <taxon>Dikarya</taxon>
        <taxon>Ascomycota</taxon>
        <taxon>Saccharomycotina</taxon>
        <taxon>Saccharomycetes</taxon>
        <taxon>Saccharomycetales</taxon>
        <taxon>Saccharomycetaceae</taxon>
        <taxon>Naumovozyma</taxon>
    </lineage>
</organism>
<keyword evidence="8 10" id="KW-0012">Acyltransferase</keyword>
<dbReference type="PANTHER" id="PTHR10408:SF23">
    <property type="entry name" value="STEROL O-ACYLTRANSFERASE 1-RELATED"/>
    <property type="match status" value="1"/>
</dbReference>
<feature type="transmembrane region" description="Helical" evidence="12">
    <location>
        <begin position="424"/>
        <end position="447"/>
    </location>
</feature>
<feature type="transmembrane region" description="Helical" evidence="12">
    <location>
        <begin position="346"/>
        <end position="364"/>
    </location>
</feature>
<name>G0V6C4_NAUCA</name>
<dbReference type="OMA" id="LMCTLYL"/>
<evidence type="ECO:0000256" key="6">
    <source>
        <dbReference type="ARBA" id="ARBA00022989"/>
    </source>
</evidence>
<dbReference type="STRING" id="1064592.G0V6C4"/>
<feature type="transmembrane region" description="Helical" evidence="12">
    <location>
        <begin position="161"/>
        <end position="181"/>
    </location>
</feature>
<feature type="transmembrane region" description="Helical" evidence="12">
    <location>
        <begin position="560"/>
        <end position="582"/>
    </location>
</feature>
<evidence type="ECO:0000256" key="7">
    <source>
        <dbReference type="ARBA" id="ARBA00023136"/>
    </source>
</evidence>
<dbReference type="Proteomes" id="UP000001640">
    <property type="component" value="Chromosome 1"/>
</dbReference>
<dbReference type="GO" id="GO:0034737">
    <property type="term" value="F:ergosterol O-acyltransferase activity"/>
    <property type="evidence" value="ECO:0007669"/>
    <property type="project" value="EnsemblFungi"/>
</dbReference>
<keyword evidence="6 12" id="KW-1133">Transmembrane helix</keyword>
<dbReference type="InParanoid" id="G0V6C4"/>
<keyword evidence="5 10" id="KW-0256">Endoplasmic reticulum</keyword>
<keyword evidence="3 10" id="KW-0808">Transferase</keyword>
<evidence type="ECO:0000256" key="4">
    <source>
        <dbReference type="ARBA" id="ARBA00022692"/>
    </source>
</evidence>
<evidence type="ECO:0000256" key="11">
    <source>
        <dbReference type="PIRSR" id="PIRSR000439-1"/>
    </source>
</evidence>
<dbReference type="RefSeq" id="XP_003673403.1">
    <property type="nucleotide sequence ID" value="XM_003673355.1"/>
</dbReference>
<evidence type="ECO:0000256" key="10">
    <source>
        <dbReference type="PIRNR" id="PIRNR000439"/>
    </source>
</evidence>
<dbReference type="HOGENOM" id="CLU_018190_2_1_1"/>
<reference key="2">
    <citation type="submission" date="2011-08" db="EMBL/GenBank/DDBJ databases">
        <title>Genome sequence of Naumovozyma castellii.</title>
        <authorList>
            <person name="Gordon J.L."/>
            <person name="Armisen D."/>
            <person name="Proux-Wera E."/>
            <person name="OhEigeartaigh S.S."/>
            <person name="Byrne K.P."/>
            <person name="Wolfe K.H."/>
        </authorList>
    </citation>
    <scope>NUCLEOTIDE SEQUENCE</scope>
    <source>
        <strain>Type strain:CBS 4309</strain>
    </source>
</reference>
<reference evidence="13 14" key="1">
    <citation type="journal article" date="2011" name="Proc. Natl. Acad. Sci. U.S.A.">
        <title>Evolutionary erosion of yeast sex chromosomes by mating-type switching accidents.</title>
        <authorList>
            <person name="Gordon J.L."/>
            <person name="Armisen D."/>
            <person name="Proux-Wera E."/>
            <person name="Oheigeartaigh S.S."/>
            <person name="Byrne K.P."/>
            <person name="Wolfe K.H."/>
        </authorList>
    </citation>
    <scope>NUCLEOTIDE SEQUENCE [LARGE SCALE GENOMIC DNA]</scope>
    <source>
        <strain evidence="14">ATCC 76901 / BCRC 22586 / CBS 4309 / NBRC 1992 / NRRL Y-12630</strain>
    </source>
</reference>
<feature type="transmembrane region" description="Helical" evidence="12">
    <location>
        <begin position="376"/>
        <end position="403"/>
    </location>
</feature>
<evidence type="ECO:0000256" key="5">
    <source>
        <dbReference type="ARBA" id="ARBA00022824"/>
    </source>
</evidence>
<keyword evidence="7 10" id="KW-0472">Membrane</keyword>
<dbReference type="GO" id="GO:0005789">
    <property type="term" value="C:endoplasmic reticulum membrane"/>
    <property type="evidence" value="ECO:0007669"/>
    <property type="project" value="UniProtKB-SubCell"/>
</dbReference>
<sequence>MEEKLLNDRQFLKIQELNSPDADRRSITEPKKVPEQEEKILVEPSEIKINDENVQISPITSEKDDSVFLSHVGVLHDKEKTRYRRGSESFISYFDDVAFEPRPSILDGSIDEPFRRNFQGTILEKEMKKLEKEQRKLNRKGVHVEFKPLETSQSIGNFSGFYVVTWMTIALTFLRVVVDYYLEHGTFTDSKILQFMTTDLFTTATVDLSMYLDTYIIFLIQYCCKKRWIKWHGLGWYLTAIFEFTFVIFYMFLTEHVLKLHWVAKIFLFLHSLVLLMKMHSFAFYNGYLWSIWEELQYSKKALSQFKDEEEKTQNVTMIKTLERSSTFCQHELNVQSEKEKFPTNINLKNFFMYSMFPVLVYQIEYPRTKKIRWNYVFQKVCAIFGTIILMMVDADVFMYPVAIEGLALRDAPWISLTHRFGQLVRLLIDMIPGFIVMYLLTFYLIWEAILNCIAELTCFGDRYFYGDWWNCVSWGDFSRIWNVPVHNFLVRHVYHSSMSALKLNKMQASVMTFLISSVIHELSMYVIFKRFRLYIFMMQMSQIPLMALSETKYLKDRTILGNLIFWFGICVGPSLMCTLYLTF</sequence>
<dbReference type="AlphaFoldDB" id="G0V6C4"/>
<feature type="transmembrane region" description="Helical" evidence="12">
    <location>
        <begin position="201"/>
        <end position="222"/>
    </location>
</feature>
<keyword evidence="4 12" id="KW-0812">Transmembrane</keyword>
<dbReference type="eggNOG" id="KOG0380">
    <property type="taxonomic scope" value="Eukaryota"/>
</dbReference>
<dbReference type="GeneID" id="96900501"/>
<proteinExistence type="inferred from homology"/>
<dbReference type="PANTHER" id="PTHR10408">
    <property type="entry name" value="STEROL O-ACYLTRANSFERASE"/>
    <property type="match status" value="1"/>
</dbReference>
<evidence type="ECO:0000256" key="2">
    <source>
        <dbReference type="ARBA" id="ARBA00009010"/>
    </source>
</evidence>
<accession>G0V6C4</accession>
<dbReference type="OrthoDB" id="10039049at2759"/>
<feature type="transmembrane region" description="Helical" evidence="12">
    <location>
        <begin position="509"/>
        <end position="529"/>
    </location>
</feature>
<dbReference type="Pfam" id="PF03062">
    <property type="entry name" value="MBOAT"/>
    <property type="match status" value="1"/>
</dbReference>
<dbReference type="GO" id="GO:0008204">
    <property type="term" value="P:ergosterol metabolic process"/>
    <property type="evidence" value="ECO:0007669"/>
    <property type="project" value="EnsemblFungi"/>
</dbReference>
<evidence type="ECO:0000256" key="12">
    <source>
        <dbReference type="SAM" id="Phobius"/>
    </source>
</evidence>
<comment type="subcellular location">
    <subcellularLocation>
        <location evidence="1 10">Endoplasmic reticulum membrane</location>
        <topology evidence="1 10">Multi-pass membrane protein</topology>
    </subcellularLocation>
</comment>
<evidence type="ECO:0000313" key="13">
    <source>
        <dbReference type="EMBL" id="CCC67016.1"/>
    </source>
</evidence>
<evidence type="ECO:0000256" key="1">
    <source>
        <dbReference type="ARBA" id="ARBA00004477"/>
    </source>
</evidence>
<comment type="function">
    <text evidence="9">Sterol O-acyltransferase that catalyzes the formation of stery esters.</text>
</comment>
<evidence type="ECO:0000313" key="14">
    <source>
        <dbReference type="Proteomes" id="UP000001640"/>
    </source>
</evidence>
<gene>
    <name evidence="13" type="primary">NCAS0A04580</name>
    <name evidence="13" type="ordered locus">NCAS_0A04580</name>
</gene>
<feature type="transmembrane region" description="Helical" evidence="12">
    <location>
        <begin position="234"/>
        <end position="253"/>
    </location>
</feature>
<evidence type="ECO:0000256" key="9">
    <source>
        <dbReference type="ARBA" id="ARBA00023568"/>
    </source>
</evidence>